<dbReference type="AlphaFoldDB" id="A0A9P1FKJ9"/>
<reference evidence="2" key="2">
    <citation type="submission" date="2024-04" db="EMBL/GenBank/DDBJ databases">
        <authorList>
            <person name="Chen Y."/>
            <person name="Shah S."/>
            <person name="Dougan E. K."/>
            <person name="Thang M."/>
            <person name="Chan C."/>
        </authorList>
    </citation>
    <scope>NUCLEOTIDE SEQUENCE [LARGE SCALE GENOMIC DNA]</scope>
</reference>
<dbReference type="EMBL" id="CAMXCT010000375">
    <property type="protein sequence ID" value="CAI3977915.1"/>
    <property type="molecule type" value="Genomic_DNA"/>
</dbReference>
<sequence>MVFVEYSCVGIDRLDGKPEESRELLRGIGVLLAVQGPVCALHGRQQRPEPPPFGRELER</sequence>
<reference evidence="1" key="1">
    <citation type="submission" date="2022-10" db="EMBL/GenBank/DDBJ databases">
        <authorList>
            <person name="Chen Y."/>
            <person name="Dougan E. K."/>
            <person name="Chan C."/>
            <person name="Rhodes N."/>
            <person name="Thang M."/>
        </authorList>
    </citation>
    <scope>NUCLEOTIDE SEQUENCE</scope>
</reference>
<organism evidence="1">
    <name type="scientific">Cladocopium goreaui</name>
    <dbReference type="NCBI Taxonomy" id="2562237"/>
    <lineage>
        <taxon>Eukaryota</taxon>
        <taxon>Sar</taxon>
        <taxon>Alveolata</taxon>
        <taxon>Dinophyceae</taxon>
        <taxon>Suessiales</taxon>
        <taxon>Symbiodiniaceae</taxon>
        <taxon>Cladocopium</taxon>
    </lineage>
</organism>
<gene>
    <name evidence="1" type="ORF">C1SCF055_LOCUS6013</name>
</gene>
<comment type="caution">
    <text evidence="1">The sequence shown here is derived from an EMBL/GenBank/DDBJ whole genome shotgun (WGS) entry which is preliminary data.</text>
</comment>
<accession>A0A9P1FKJ9</accession>
<evidence type="ECO:0000313" key="3">
    <source>
        <dbReference type="Proteomes" id="UP001152797"/>
    </source>
</evidence>
<dbReference type="EMBL" id="CAMXCT020000375">
    <property type="protein sequence ID" value="CAL1131290.1"/>
    <property type="molecule type" value="Genomic_DNA"/>
</dbReference>
<proteinExistence type="predicted"/>
<keyword evidence="3" id="KW-1185">Reference proteome</keyword>
<dbReference type="EMBL" id="CAMXCT030000375">
    <property type="protein sequence ID" value="CAL4765227.1"/>
    <property type="molecule type" value="Genomic_DNA"/>
</dbReference>
<evidence type="ECO:0000313" key="2">
    <source>
        <dbReference type="EMBL" id="CAL1131290.1"/>
    </source>
</evidence>
<protein>
    <submittedName>
        <fullName evidence="1">Uncharacterized protein</fullName>
    </submittedName>
</protein>
<dbReference type="Proteomes" id="UP001152797">
    <property type="component" value="Unassembled WGS sequence"/>
</dbReference>
<name>A0A9P1FKJ9_9DINO</name>
<evidence type="ECO:0000313" key="1">
    <source>
        <dbReference type="EMBL" id="CAI3977915.1"/>
    </source>
</evidence>